<organism evidence="2 3">
    <name type="scientific">Arctia plantaginis</name>
    <name type="common">Wood tiger moth</name>
    <name type="synonym">Phalaena plantaginis</name>
    <dbReference type="NCBI Taxonomy" id="874455"/>
    <lineage>
        <taxon>Eukaryota</taxon>
        <taxon>Metazoa</taxon>
        <taxon>Ecdysozoa</taxon>
        <taxon>Arthropoda</taxon>
        <taxon>Hexapoda</taxon>
        <taxon>Insecta</taxon>
        <taxon>Pterygota</taxon>
        <taxon>Neoptera</taxon>
        <taxon>Endopterygota</taxon>
        <taxon>Lepidoptera</taxon>
        <taxon>Glossata</taxon>
        <taxon>Ditrysia</taxon>
        <taxon>Noctuoidea</taxon>
        <taxon>Erebidae</taxon>
        <taxon>Arctiinae</taxon>
        <taxon>Arctia</taxon>
    </lineage>
</organism>
<evidence type="ECO:0000313" key="2">
    <source>
        <dbReference type="EMBL" id="CAB3253269.1"/>
    </source>
</evidence>
<evidence type="ECO:0000313" key="3">
    <source>
        <dbReference type="Proteomes" id="UP000494106"/>
    </source>
</evidence>
<dbReference type="InterPro" id="IPR050863">
    <property type="entry name" value="CenT-Element_Derived"/>
</dbReference>
<sequence>MSGPEKLPLLLIGKSKSPRCFKGIKALPVKYQNNKKAWITSELFADWLKEVNADMRAQKRKIIMFVNNCTAHNNMPKLHNVTLLYLPANTTSKLQPMDQGIINNFKVYYRKEVVQYVLDSIEEDKSPELNILQAMRFARKACFSVSKTTISNCFKHSWIQSDEYI</sequence>
<dbReference type="GO" id="GO:0003677">
    <property type="term" value="F:DNA binding"/>
    <property type="evidence" value="ECO:0007669"/>
    <property type="project" value="TreeGrafter"/>
</dbReference>
<dbReference type="Proteomes" id="UP000494106">
    <property type="component" value="Unassembled WGS sequence"/>
</dbReference>
<dbReference type="PANTHER" id="PTHR19303:SF73">
    <property type="entry name" value="PROTEIN PDC2"/>
    <property type="match status" value="1"/>
</dbReference>
<dbReference type="EMBL" id="CADEBC010000561">
    <property type="protein sequence ID" value="CAB3253269.1"/>
    <property type="molecule type" value="Genomic_DNA"/>
</dbReference>
<feature type="domain" description="DDE-1" evidence="1">
    <location>
        <begin position="2"/>
        <end position="154"/>
    </location>
</feature>
<reference evidence="2 3" key="1">
    <citation type="submission" date="2020-04" db="EMBL/GenBank/DDBJ databases">
        <authorList>
            <person name="Wallbank WR R."/>
            <person name="Pardo Diaz C."/>
            <person name="Kozak K."/>
            <person name="Martin S."/>
            <person name="Jiggins C."/>
            <person name="Moest M."/>
            <person name="Warren A I."/>
            <person name="Byers J.R.P. K."/>
            <person name="Montejo-Kovacevich G."/>
            <person name="Yen C E."/>
        </authorList>
    </citation>
    <scope>NUCLEOTIDE SEQUENCE [LARGE SCALE GENOMIC DNA]</scope>
</reference>
<dbReference type="InterPro" id="IPR004875">
    <property type="entry name" value="DDE_SF_endonuclease_dom"/>
</dbReference>
<protein>
    <recommendedName>
        <fullName evidence="1">DDE-1 domain-containing protein</fullName>
    </recommendedName>
</protein>
<dbReference type="OrthoDB" id="125347at2759"/>
<gene>
    <name evidence="2" type="ORF">APLA_LOCUS13994</name>
</gene>
<dbReference type="AlphaFoldDB" id="A0A8S1B5U7"/>
<keyword evidence="3" id="KW-1185">Reference proteome</keyword>
<evidence type="ECO:0000259" key="1">
    <source>
        <dbReference type="Pfam" id="PF03184"/>
    </source>
</evidence>
<dbReference type="Pfam" id="PF03184">
    <property type="entry name" value="DDE_1"/>
    <property type="match status" value="1"/>
</dbReference>
<dbReference type="PANTHER" id="PTHR19303">
    <property type="entry name" value="TRANSPOSON"/>
    <property type="match status" value="1"/>
</dbReference>
<dbReference type="GO" id="GO:0005634">
    <property type="term" value="C:nucleus"/>
    <property type="evidence" value="ECO:0007669"/>
    <property type="project" value="TreeGrafter"/>
</dbReference>
<proteinExistence type="predicted"/>
<name>A0A8S1B5U7_ARCPL</name>
<accession>A0A8S1B5U7</accession>
<comment type="caution">
    <text evidence="2">The sequence shown here is derived from an EMBL/GenBank/DDBJ whole genome shotgun (WGS) entry which is preliminary data.</text>
</comment>